<dbReference type="SUPFAM" id="SSF82114">
    <property type="entry name" value="Riboflavin kinase-like"/>
    <property type="match status" value="1"/>
</dbReference>
<dbReference type="Gene3D" id="2.40.30.30">
    <property type="entry name" value="Riboflavin kinase-like"/>
    <property type="match status" value="1"/>
</dbReference>
<dbReference type="GO" id="GO:0003919">
    <property type="term" value="F:FMN adenylyltransferase activity"/>
    <property type="evidence" value="ECO:0007669"/>
    <property type="project" value="UniProtKB-EC"/>
</dbReference>
<keyword evidence="12" id="KW-0418">Kinase</keyword>
<keyword evidence="9" id="KW-0808">Transferase</keyword>
<evidence type="ECO:0000259" key="16">
    <source>
        <dbReference type="SMART" id="SM00904"/>
    </source>
</evidence>
<evidence type="ECO:0000256" key="7">
    <source>
        <dbReference type="ARBA" id="ARBA00022630"/>
    </source>
</evidence>
<dbReference type="UniPathway" id="UPA00276">
    <property type="reaction ID" value="UER00406"/>
</dbReference>
<dbReference type="GO" id="GO:0009398">
    <property type="term" value="P:FMN biosynthetic process"/>
    <property type="evidence" value="ECO:0007669"/>
    <property type="project" value="UniProtKB-UniPathway"/>
</dbReference>
<comment type="pathway">
    <text evidence="2">Cofactor biosynthesis; FMN biosynthesis; FMN from riboflavin (ATP route): step 1/1.</text>
</comment>
<dbReference type="EC" id="2.7.7.2" evidence="5"/>
<dbReference type="Pfam" id="PF01687">
    <property type="entry name" value="Flavokinase"/>
    <property type="match status" value="1"/>
</dbReference>
<evidence type="ECO:0000256" key="2">
    <source>
        <dbReference type="ARBA" id="ARBA00005201"/>
    </source>
</evidence>
<reference evidence="17" key="1">
    <citation type="submission" date="2020-05" db="EMBL/GenBank/DDBJ databases">
        <authorList>
            <person name="Chiriac C."/>
            <person name="Salcher M."/>
            <person name="Ghai R."/>
            <person name="Kavagutti S V."/>
        </authorList>
    </citation>
    <scope>NUCLEOTIDE SEQUENCE</scope>
</reference>
<proteinExistence type="inferred from homology"/>
<dbReference type="GO" id="GO:0008531">
    <property type="term" value="F:riboflavin kinase activity"/>
    <property type="evidence" value="ECO:0007669"/>
    <property type="project" value="UniProtKB-EC"/>
</dbReference>
<dbReference type="Pfam" id="PF06574">
    <property type="entry name" value="FAD_syn"/>
    <property type="match status" value="1"/>
</dbReference>
<keyword evidence="13" id="KW-0274">FAD</keyword>
<dbReference type="AlphaFoldDB" id="A0A6J7HZL1"/>
<keyword evidence="11" id="KW-0547">Nucleotide-binding</keyword>
<name>A0A6J7HZL1_9ZZZZ</name>
<organism evidence="17">
    <name type="scientific">freshwater metagenome</name>
    <dbReference type="NCBI Taxonomy" id="449393"/>
    <lineage>
        <taxon>unclassified sequences</taxon>
        <taxon>metagenomes</taxon>
        <taxon>ecological metagenomes</taxon>
    </lineage>
</organism>
<dbReference type="InterPro" id="IPR014729">
    <property type="entry name" value="Rossmann-like_a/b/a_fold"/>
</dbReference>
<evidence type="ECO:0000256" key="11">
    <source>
        <dbReference type="ARBA" id="ARBA00022741"/>
    </source>
</evidence>
<keyword evidence="7" id="KW-0285">Flavoprotein</keyword>
<dbReference type="PIRSF" id="PIRSF004491">
    <property type="entry name" value="FAD_Synth"/>
    <property type="match status" value="1"/>
</dbReference>
<evidence type="ECO:0000256" key="12">
    <source>
        <dbReference type="ARBA" id="ARBA00022777"/>
    </source>
</evidence>
<evidence type="ECO:0000313" key="17">
    <source>
        <dbReference type="EMBL" id="CAB4923902.1"/>
    </source>
</evidence>
<protein>
    <recommendedName>
        <fullName evidence="6">Bifunctional riboflavin kinase/FMN adenylyltransferase</fullName>
        <ecNumber evidence="4">2.7.1.26</ecNumber>
        <ecNumber evidence="5">2.7.7.2</ecNumber>
    </recommendedName>
</protein>
<evidence type="ECO:0000256" key="9">
    <source>
        <dbReference type="ARBA" id="ARBA00022679"/>
    </source>
</evidence>
<dbReference type="EC" id="2.7.1.26" evidence="4"/>
<evidence type="ECO:0000256" key="6">
    <source>
        <dbReference type="ARBA" id="ARBA00018483"/>
    </source>
</evidence>
<keyword evidence="10" id="KW-0548">Nucleotidyltransferase</keyword>
<dbReference type="EMBL" id="CAFBMX010000003">
    <property type="protein sequence ID" value="CAB4923902.1"/>
    <property type="molecule type" value="Genomic_DNA"/>
</dbReference>
<dbReference type="CDD" id="cd02064">
    <property type="entry name" value="FAD_synthetase_N"/>
    <property type="match status" value="1"/>
</dbReference>
<dbReference type="FunFam" id="2.40.30.30:FF:000003">
    <property type="entry name" value="Riboflavin biosynthesis protein"/>
    <property type="match status" value="1"/>
</dbReference>
<dbReference type="InterPro" id="IPR002606">
    <property type="entry name" value="Riboflavin_kinase_bac"/>
</dbReference>
<evidence type="ECO:0000256" key="14">
    <source>
        <dbReference type="ARBA" id="ARBA00022840"/>
    </source>
</evidence>
<keyword evidence="15" id="KW-0511">Multifunctional enzyme</keyword>
<dbReference type="InterPro" id="IPR015865">
    <property type="entry name" value="Riboflavin_kinase_bac/euk"/>
</dbReference>
<evidence type="ECO:0000256" key="8">
    <source>
        <dbReference type="ARBA" id="ARBA00022643"/>
    </source>
</evidence>
<accession>A0A6J7HZL1</accession>
<dbReference type="GO" id="GO:0006747">
    <property type="term" value="P:FAD biosynthetic process"/>
    <property type="evidence" value="ECO:0007669"/>
    <property type="project" value="UniProtKB-UniPathway"/>
</dbReference>
<dbReference type="InterPro" id="IPR023465">
    <property type="entry name" value="Riboflavin_kinase_dom_sf"/>
</dbReference>
<sequence length="296" mass="32173">MKIVSLSEAEPRTRRVAVGTFDGLHLGHREVIRGCDTVLTFNPHPVSVLSSSHVPPLLTTMERKSELIASVGVEELVVIEFDAQFAARSPQDFIDNVLVGTLGAEHVNVGENFRFGARAQGDTALLEADERFTTTVVPMLEVDGEVVSSSHIRGLILGGAVEYADALLGAPFVIDGPVLHGEKRGRTLGFPTANLEPTNGYCTPGHGVYACRVRVESGSWYAAAANIGVRPMFETGLGELIEPYLIDFEGDLYGQQIRVEFLKRLRGEQRFDGVDSLIEQMNRDVEDARAIVAARG</sequence>
<evidence type="ECO:0000256" key="10">
    <source>
        <dbReference type="ARBA" id="ARBA00022695"/>
    </source>
</evidence>
<dbReference type="Gene3D" id="3.40.50.620">
    <property type="entry name" value="HUPs"/>
    <property type="match status" value="1"/>
</dbReference>
<gene>
    <name evidence="17" type="ORF">UFOPK3674_00721</name>
</gene>
<evidence type="ECO:0000256" key="15">
    <source>
        <dbReference type="ARBA" id="ARBA00023268"/>
    </source>
</evidence>
<dbReference type="UniPathway" id="UPA00277">
    <property type="reaction ID" value="UER00407"/>
</dbReference>
<evidence type="ECO:0000256" key="3">
    <source>
        <dbReference type="ARBA" id="ARBA00010214"/>
    </source>
</evidence>
<dbReference type="InterPro" id="IPR023468">
    <property type="entry name" value="Riboflavin_kinase"/>
</dbReference>
<dbReference type="InterPro" id="IPR015864">
    <property type="entry name" value="FAD_synthase"/>
</dbReference>
<dbReference type="SUPFAM" id="SSF52374">
    <property type="entry name" value="Nucleotidylyl transferase"/>
    <property type="match status" value="1"/>
</dbReference>
<dbReference type="NCBIfam" id="NF004160">
    <property type="entry name" value="PRK05627.1-3"/>
    <property type="match status" value="1"/>
</dbReference>
<dbReference type="NCBIfam" id="TIGR00083">
    <property type="entry name" value="ribF"/>
    <property type="match status" value="1"/>
</dbReference>
<dbReference type="PANTHER" id="PTHR22749:SF6">
    <property type="entry name" value="RIBOFLAVIN KINASE"/>
    <property type="match status" value="1"/>
</dbReference>
<evidence type="ECO:0000256" key="4">
    <source>
        <dbReference type="ARBA" id="ARBA00012105"/>
    </source>
</evidence>
<dbReference type="GO" id="GO:0005524">
    <property type="term" value="F:ATP binding"/>
    <property type="evidence" value="ECO:0007669"/>
    <property type="project" value="UniProtKB-KW"/>
</dbReference>
<comment type="similarity">
    <text evidence="3">Belongs to the RibF family.</text>
</comment>
<comment type="pathway">
    <text evidence="1">Cofactor biosynthesis; FAD biosynthesis; FAD from FMN: step 1/1.</text>
</comment>
<evidence type="ECO:0000256" key="5">
    <source>
        <dbReference type="ARBA" id="ARBA00012393"/>
    </source>
</evidence>
<keyword evidence="8" id="KW-0288">FMN</keyword>
<feature type="domain" description="Riboflavin kinase" evidence="16">
    <location>
        <begin position="167"/>
        <end position="293"/>
    </location>
</feature>
<dbReference type="SMART" id="SM00904">
    <property type="entry name" value="Flavokinase"/>
    <property type="match status" value="1"/>
</dbReference>
<evidence type="ECO:0000256" key="13">
    <source>
        <dbReference type="ARBA" id="ARBA00022827"/>
    </source>
</evidence>
<dbReference type="GO" id="GO:0009231">
    <property type="term" value="P:riboflavin biosynthetic process"/>
    <property type="evidence" value="ECO:0007669"/>
    <property type="project" value="InterPro"/>
</dbReference>
<evidence type="ECO:0000256" key="1">
    <source>
        <dbReference type="ARBA" id="ARBA00004726"/>
    </source>
</evidence>
<keyword evidence="14" id="KW-0067">ATP-binding</keyword>
<dbReference type="PANTHER" id="PTHR22749">
    <property type="entry name" value="RIBOFLAVIN KINASE/FMN ADENYLYLTRANSFERASE"/>
    <property type="match status" value="1"/>
</dbReference>